<dbReference type="PROSITE" id="PS51257">
    <property type="entry name" value="PROKAR_LIPOPROTEIN"/>
    <property type="match status" value="1"/>
</dbReference>
<dbReference type="SMART" id="SM00636">
    <property type="entry name" value="Glyco_18"/>
    <property type="match status" value="1"/>
</dbReference>
<dbReference type="Pfam" id="PF00704">
    <property type="entry name" value="Glyco_hydro_18"/>
    <property type="match status" value="1"/>
</dbReference>
<sequence length="343" mass="39450">MRFKLLLFLAFVFYSCATLRPPFEYEPKIIIAWVVKSDTTSYLSLQKNSSLISIASPTWLSIDSVGNLIADVDSNLLNFARQNDIPLMPLVVNHRFSVGVAEALLSEPKTRERVADSILKFVLDGNYIGINLDFEGPFVNVRDGYTKFVELVSAKLHNYGKVVSIDVVAKTQEKFEGWAGVYDYAELGEVVDYFIIMGYDYSGRLDPPGPVAPKWWVEKTIKFAISQGIPTRKIILGIPFYGRWWKEGTQGRGIYHPELQNVITKYGVKRHWDRKAKTPYLKFKDENGVENVIYFEDEESLTHKIELVHKYRLAGIAIWRLDGEPDSFWRLIEQKLRPKELKN</sequence>
<dbReference type="OrthoDB" id="9769314at2"/>
<dbReference type="PANTHER" id="PTHR46066">
    <property type="entry name" value="CHITINASE DOMAIN-CONTAINING PROTEIN 1 FAMILY MEMBER"/>
    <property type="match status" value="1"/>
</dbReference>
<dbReference type="AlphaFoldDB" id="A0A0S4MWE3"/>
<dbReference type="GO" id="GO:0008061">
    <property type="term" value="F:chitin binding"/>
    <property type="evidence" value="ECO:0007669"/>
    <property type="project" value="InterPro"/>
</dbReference>
<dbReference type="Proteomes" id="UP000320623">
    <property type="component" value="Unassembled WGS sequence"/>
</dbReference>
<dbReference type="InterPro" id="IPR011583">
    <property type="entry name" value="Chitinase_II/V-like_cat"/>
</dbReference>
<dbReference type="Gene3D" id="3.20.20.80">
    <property type="entry name" value="Glycosidases"/>
    <property type="match status" value="1"/>
</dbReference>
<evidence type="ECO:0000256" key="1">
    <source>
        <dbReference type="SAM" id="SignalP"/>
    </source>
</evidence>
<gene>
    <name evidence="3" type="ORF">JGI1_00703</name>
</gene>
<reference evidence="4" key="1">
    <citation type="submission" date="2015-11" db="EMBL/GenBank/DDBJ databases">
        <authorList>
            <person name="Varghese N."/>
        </authorList>
    </citation>
    <scope>NUCLEOTIDE SEQUENCE [LARGE SCALE GENOMIC DNA]</scope>
</reference>
<dbReference type="PROSITE" id="PS51910">
    <property type="entry name" value="GH18_2"/>
    <property type="match status" value="1"/>
</dbReference>
<dbReference type="RefSeq" id="WP_140944492.1">
    <property type="nucleotide sequence ID" value="NZ_FAOO01000004.1"/>
</dbReference>
<feature type="domain" description="GH18" evidence="2">
    <location>
        <begin position="27"/>
        <end position="339"/>
    </location>
</feature>
<accession>A0A0S4MWE3</accession>
<dbReference type="PANTHER" id="PTHR46066:SF2">
    <property type="entry name" value="CHITINASE DOMAIN-CONTAINING PROTEIN 1"/>
    <property type="match status" value="1"/>
</dbReference>
<dbReference type="SUPFAM" id="SSF51445">
    <property type="entry name" value="(Trans)glycosidases"/>
    <property type="match status" value="1"/>
</dbReference>
<name>A0A0S4MWE3_9BACT</name>
<dbReference type="InterPro" id="IPR001223">
    <property type="entry name" value="Glyco_hydro18_cat"/>
</dbReference>
<protein>
    <submittedName>
        <fullName evidence="3">Spore germination protein YaaH</fullName>
    </submittedName>
</protein>
<dbReference type="Gene3D" id="3.10.50.10">
    <property type="match status" value="1"/>
</dbReference>
<evidence type="ECO:0000313" key="4">
    <source>
        <dbReference type="Proteomes" id="UP000320623"/>
    </source>
</evidence>
<evidence type="ECO:0000259" key="2">
    <source>
        <dbReference type="PROSITE" id="PS51910"/>
    </source>
</evidence>
<dbReference type="STRING" id="1643428.GCA_001442855_00683"/>
<dbReference type="InterPro" id="IPR029070">
    <property type="entry name" value="Chitinase_insertion_sf"/>
</dbReference>
<dbReference type="GO" id="GO:0005975">
    <property type="term" value="P:carbohydrate metabolic process"/>
    <property type="evidence" value="ECO:0007669"/>
    <property type="project" value="InterPro"/>
</dbReference>
<organism evidence="3 4">
    <name type="scientific">Candidatus Thermokryptus mobilis</name>
    <dbReference type="NCBI Taxonomy" id="1643428"/>
    <lineage>
        <taxon>Bacteria</taxon>
        <taxon>Pseudomonadati</taxon>
        <taxon>Candidatus Kryptoniota</taxon>
        <taxon>Candidatus Thermokryptus</taxon>
    </lineage>
</organism>
<evidence type="ECO:0000313" key="3">
    <source>
        <dbReference type="EMBL" id="CUU03312.1"/>
    </source>
</evidence>
<dbReference type="InterPro" id="IPR017853">
    <property type="entry name" value="GH"/>
</dbReference>
<keyword evidence="4" id="KW-1185">Reference proteome</keyword>
<feature type="signal peptide" evidence="1">
    <location>
        <begin position="1"/>
        <end position="17"/>
    </location>
</feature>
<feature type="chain" id="PRO_5006624611" evidence="1">
    <location>
        <begin position="18"/>
        <end position="343"/>
    </location>
</feature>
<dbReference type="EMBL" id="FAOO01000004">
    <property type="protein sequence ID" value="CUU03312.1"/>
    <property type="molecule type" value="Genomic_DNA"/>
</dbReference>
<proteinExistence type="predicted"/>
<keyword evidence="1" id="KW-0732">Signal</keyword>